<dbReference type="GeneID" id="40318296"/>
<feature type="region of interest" description="Disordered" evidence="1">
    <location>
        <begin position="724"/>
        <end position="801"/>
    </location>
</feature>
<dbReference type="OrthoDB" id="253061at2759"/>
<evidence type="ECO:0000313" key="3">
    <source>
        <dbReference type="Proteomes" id="UP000284403"/>
    </source>
</evidence>
<gene>
    <name evidence="2" type="ORF">Tco025E_04685</name>
</gene>
<dbReference type="RefSeq" id="XP_029228284.1">
    <property type="nucleotide sequence ID" value="XM_029371594.1"/>
</dbReference>
<accession>A0A3R7L1M6</accession>
<protein>
    <submittedName>
        <fullName evidence="2">Uncharacterized protein</fullName>
    </submittedName>
</protein>
<name>A0A3R7L1M6_9TRYP</name>
<reference evidence="2 3" key="1">
    <citation type="journal article" date="2018" name="BMC Genomics">
        <title>Genomic comparison of Trypanosoma conorhini and Trypanosoma rangeli to Trypanosoma cruzi strains of high and low virulence.</title>
        <authorList>
            <person name="Bradwell K.R."/>
            <person name="Koparde V.N."/>
            <person name="Matveyev A.V."/>
            <person name="Serrano M.G."/>
            <person name="Alves J.M."/>
            <person name="Parikh H."/>
            <person name="Huang B."/>
            <person name="Lee V."/>
            <person name="Espinosa-Alvarez O."/>
            <person name="Ortiz P.A."/>
            <person name="Costa-Martins A.G."/>
            <person name="Teixeira M.M."/>
            <person name="Buck G.A."/>
        </authorList>
    </citation>
    <scope>NUCLEOTIDE SEQUENCE [LARGE SCALE GENOMIC DNA]</scope>
    <source>
        <strain evidence="2 3">025E</strain>
    </source>
</reference>
<evidence type="ECO:0000313" key="2">
    <source>
        <dbReference type="EMBL" id="RNF17849.1"/>
    </source>
</evidence>
<comment type="caution">
    <text evidence="2">The sequence shown here is derived from an EMBL/GenBank/DDBJ whole genome shotgun (WGS) entry which is preliminary data.</text>
</comment>
<keyword evidence="3" id="KW-1185">Reference proteome</keyword>
<dbReference type="AlphaFoldDB" id="A0A3R7L1M6"/>
<dbReference type="EMBL" id="MKKU01000250">
    <property type="protein sequence ID" value="RNF17849.1"/>
    <property type="molecule type" value="Genomic_DNA"/>
</dbReference>
<dbReference type="Proteomes" id="UP000284403">
    <property type="component" value="Unassembled WGS sequence"/>
</dbReference>
<feature type="compositionally biased region" description="Low complexity" evidence="1">
    <location>
        <begin position="770"/>
        <end position="788"/>
    </location>
</feature>
<evidence type="ECO:0000256" key="1">
    <source>
        <dbReference type="SAM" id="MobiDB-lite"/>
    </source>
</evidence>
<sequence>MLHCWRWFMQRMGRRGQRGPVAAVDMQEVMRQYLSALPCPPCPYLAPQHVLRLVPAQPRSAAAIWREAVRTGMMPQKISSESFRSALMQLSPLLLSVKRSVLDEGEEDMLVSWQPWVPLESRSCNGAERHAEEGPADGGANSHLMKLELRDVVPSYFVASALVRDQLQLRLNRGVGGELLRWQQLTHPPLASLLEWSEDYRVVRLSALASGCSRADDLYSLKSQPELLHDALNALVLLLPTFIVPERRVQAVYRSHFVEVRGVFHSKFGPRFLSRFPDASALTDHPDVQFALQRETADGMRLHPDFLHANRGAPNFLYVSFPSAGDVVTEIDARSRHQRHVRQFLHAPLPYCASGKAAAMLRQMSQEKLLGLHFVLEADQDQWKLAVATIPGDVITFTGAVSSLHRLSVAGVSAGGLPTEVVHALTSPQFIKILLIDSPHMGEWGSEGGRRVMSFLRHHLKVEAQLVCSLWKWALFVGLPVRPPSTVSVAYCRHLLARLGVAVAPSTPTALLAALCASRLLTLHESEGYRLDMDVLRQLLTADDAEAWQMRNLELRIKRYGLVPREAAAQSQSRQILLQHLSSLYGPEVCILDLHSTPAFSTAAAGEDAPEERQPIEAKPSKREVEVGVGEDIVEASGAVSDAQRVGQQNTEEEWEAKAVLPDPDTEAVKKEEVDDEEVFSAMFAADDAGVVPATPAATTPAAAPRLAKESPLHNDVTAVPVRDESRFLLSPPDAAPGREKHFRSDRRGPRPLPPPFTISHSTGSARRGSVAAPHTPSSATSASPVEVSHSRHVEEVETEGELISRLTREISCESQLSPRKGSGREAHAANAVLLKKTRDLMEELLRNTMKK</sequence>
<proteinExistence type="predicted"/>
<organism evidence="2 3">
    <name type="scientific">Trypanosoma conorhini</name>
    <dbReference type="NCBI Taxonomy" id="83891"/>
    <lineage>
        <taxon>Eukaryota</taxon>
        <taxon>Discoba</taxon>
        <taxon>Euglenozoa</taxon>
        <taxon>Kinetoplastea</taxon>
        <taxon>Metakinetoplastina</taxon>
        <taxon>Trypanosomatida</taxon>
        <taxon>Trypanosomatidae</taxon>
        <taxon>Trypanosoma</taxon>
    </lineage>
</organism>